<dbReference type="KEGG" id="tmz:Tmz1t_3774"/>
<dbReference type="Proteomes" id="UP000002186">
    <property type="component" value="Chromosome"/>
</dbReference>
<feature type="transmembrane region" description="Helical" evidence="6">
    <location>
        <begin position="124"/>
        <end position="144"/>
    </location>
</feature>
<dbReference type="eggNOG" id="COG3307">
    <property type="taxonomic scope" value="Bacteria"/>
</dbReference>
<evidence type="ECO:0000256" key="1">
    <source>
        <dbReference type="ARBA" id="ARBA00004141"/>
    </source>
</evidence>
<keyword evidence="3 6" id="KW-1133">Transmembrane helix</keyword>
<evidence type="ECO:0000256" key="4">
    <source>
        <dbReference type="ARBA" id="ARBA00023136"/>
    </source>
</evidence>
<feature type="compositionally biased region" description="Basic and acidic residues" evidence="5">
    <location>
        <begin position="427"/>
        <end position="439"/>
    </location>
</feature>
<reference evidence="9" key="1">
    <citation type="submission" date="2009-05" db="EMBL/GenBank/DDBJ databases">
        <title>Complete sequence of chromosome of Thauera sp. MZ1T.</title>
        <authorList>
            <consortium name="US DOE Joint Genome Institute"/>
            <person name="Lucas S."/>
            <person name="Copeland A."/>
            <person name="Lapidus A."/>
            <person name="Glavina del Rio T."/>
            <person name="Dalin E."/>
            <person name="Tice H."/>
            <person name="Bruce D."/>
            <person name="Goodwin L."/>
            <person name="Pitluck S."/>
            <person name="Sims D."/>
            <person name="Brettin T."/>
            <person name="Detter J.C."/>
            <person name="Han C."/>
            <person name="Larimer F."/>
            <person name="Land M."/>
            <person name="Hauser L."/>
            <person name="Kyrpides N."/>
            <person name="Mikhailova N."/>
            <person name="Sayler G.S."/>
        </authorList>
    </citation>
    <scope>NUCLEOTIDE SEQUENCE [LARGE SCALE GENOMIC DNA]</scope>
    <source>
        <strain evidence="9">MZ1T</strain>
    </source>
</reference>
<feature type="transmembrane region" description="Helical" evidence="6">
    <location>
        <begin position="364"/>
        <end position="383"/>
    </location>
</feature>
<keyword evidence="4 6" id="KW-0472">Membrane</keyword>
<feature type="transmembrane region" description="Helical" evidence="6">
    <location>
        <begin position="233"/>
        <end position="252"/>
    </location>
</feature>
<dbReference type="EMBL" id="CP001281">
    <property type="protein sequence ID" value="ACR02365.1"/>
    <property type="molecule type" value="Genomic_DNA"/>
</dbReference>
<dbReference type="GO" id="GO:0016020">
    <property type="term" value="C:membrane"/>
    <property type="evidence" value="ECO:0007669"/>
    <property type="project" value="UniProtKB-SubCell"/>
</dbReference>
<feature type="transmembrane region" description="Helical" evidence="6">
    <location>
        <begin position="331"/>
        <end position="352"/>
    </location>
</feature>
<dbReference type="HOGENOM" id="CLU_623930_0_0_4"/>
<comment type="subcellular location">
    <subcellularLocation>
        <location evidence="1">Membrane</location>
        <topology evidence="1">Multi-pass membrane protein</topology>
    </subcellularLocation>
</comment>
<keyword evidence="2 6" id="KW-0812">Transmembrane</keyword>
<evidence type="ECO:0000256" key="3">
    <source>
        <dbReference type="ARBA" id="ARBA00022989"/>
    </source>
</evidence>
<sequence>MSSSPFADHDAGSPLERTLHTVNSALVFWFFAFLITGPKNSHATTALLALSLVTLPATVRVAPRVWAHAAPWLIGLGAYCSYQIAYRLIDGGLEARIDPPARYLGAIPILFYLARYGFNIKALWAGMAVGSLIGGVAGAQEVWIEGAQRAGAGIHPIAYGSILALLSMILLYGATIFRETTWRIFLSAAFAVGLTGVLLSGTRGLYAALAVCMAFIGYRALRQAGVSSRAVWLTAAFSLILTIAVASQIPAVNERLQETQREYAEIYEGNLDTSIGHRLQMWHAGLFIISERPLFGLGPDVTKRQTATQAFMEEHQYGPWVLRIYDHLHNLYINEAATFGLIGLTALAGLLFGALKGTFGPTRTMINLTIMIILLEGLTETILNHHRLMMTFMILVTVLRARLATETIGARNLTLSGQASPSAFDGAEGRIPGDSRPHP</sequence>
<dbReference type="PANTHER" id="PTHR37422">
    <property type="entry name" value="TEICHURONIC ACID BIOSYNTHESIS PROTEIN TUAE"/>
    <property type="match status" value="1"/>
</dbReference>
<dbReference type="InterPro" id="IPR007016">
    <property type="entry name" value="O-antigen_ligase-rel_domated"/>
</dbReference>
<evidence type="ECO:0000259" key="7">
    <source>
        <dbReference type="Pfam" id="PF04932"/>
    </source>
</evidence>
<dbReference type="PANTHER" id="PTHR37422:SF17">
    <property type="entry name" value="O-ANTIGEN LIGASE"/>
    <property type="match status" value="1"/>
</dbReference>
<feature type="region of interest" description="Disordered" evidence="5">
    <location>
        <begin position="419"/>
        <end position="439"/>
    </location>
</feature>
<dbReference type="OrthoDB" id="8576060at2"/>
<dbReference type="InterPro" id="IPR051533">
    <property type="entry name" value="WaaL-like"/>
</dbReference>
<dbReference type="AlphaFoldDB" id="C4KCH4"/>
<keyword evidence="9" id="KW-1185">Reference proteome</keyword>
<feature type="transmembrane region" description="Helical" evidence="6">
    <location>
        <begin position="20"/>
        <end position="37"/>
    </location>
</feature>
<reference evidence="8 9" key="2">
    <citation type="journal article" date="2012" name="Stand. Genomic Sci.">
        <title>Complete genome sequence of Thauera aminoaromatica strain MZ1T.</title>
        <authorList>
            <person name="Jiang K."/>
            <person name="Sanseverino J."/>
            <person name="Chauhan A."/>
            <person name="Lucas S."/>
            <person name="Copeland A."/>
            <person name="Lapidus A."/>
            <person name="Del Rio T.G."/>
            <person name="Dalin E."/>
            <person name="Tice H."/>
            <person name="Bruce D."/>
            <person name="Goodwin L."/>
            <person name="Pitluck S."/>
            <person name="Sims D."/>
            <person name="Brettin T."/>
            <person name="Detter J.C."/>
            <person name="Han C."/>
            <person name="Chang Y.J."/>
            <person name="Larimer F."/>
            <person name="Land M."/>
            <person name="Hauser L."/>
            <person name="Kyrpides N.C."/>
            <person name="Mikhailova N."/>
            <person name="Moser S."/>
            <person name="Jegier P."/>
            <person name="Close D."/>
            <person name="Debruyn J.M."/>
            <person name="Wang Y."/>
            <person name="Layton A.C."/>
            <person name="Allen M.S."/>
            <person name="Sayler G.S."/>
        </authorList>
    </citation>
    <scope>NUCLEOTIDE SEQUENCE [LARGE SCALE GENOMIC DNA]</scope>
    <source>
        <strain evidence="8 9">MZ1T</strain>
    </source>
</reference>
<evidence type="ECO:0000313" key="9">
    <source>
        <dbReference type="Proteomes" id="UP000002186"/>
    </source>
</evidence>
<evidence type="ECO:0000313" key="8">
    <source>
        <dbReference type="EMBL" id="ACR02365.1"/>
    </source>
</evidence>
<organism evidence="8 9">
    <name type="scientific">Thauera aminoaromatica</name>
    <dbReference type="NCBI Taxonomy" id="164330"/>
    <lineage>
        <taxon>Bacteria</taxon>
        <taxon>Pseudomonadati</taxon>
        <taxon>Pseudomonadota</taxon>
        <taxon>Betaproteobacteria</taxon>
        <taxon>Rhodocyclales</taxon>
        <taxon>Zoogloeaceae</taxon>
        <taxon>Thauera</taxon>
    </lineage>
</organism>
<evidence type="ECO:0000256" key="6">
    <source>
        <dbReference type="SAM" id="Phobius"/>
    </source>
</evidence>
<protein>
    <submittedName>
        <fullName evidence="8">O-antigen polymerase</fullName>
    </submittedName>
</protein>
<dbReference type="STRING" id="85643.Tmz1t_3774"/>
<proteinExistence type="predicted"/>
<dbReference type="RefSeq" id="WP_012586127.1">
    <property type="nucleotide sequence ID" value="NC_011662.2"/>
</dbReference>
<gene>
    <name evidence="8" type="ordered locus">Tmz1t_3774</name>
</gene>
<evidence type="ECO:0000256" key="2">
    <source>
        <dbReference type="ARBA" id="ARBA00022692"/>
    </source>
</evidence>
<accession>C4KCH4</accession>
<feature type="transmembrane region" description="Helical" evidence="6">
    <location>
        <begin position="156"/>
        <end position="174"/>
    </location>
</feature>
<feature type="transmembrane region" description="Helical" evidence="6">
    <location>
        <begin position="180"/>
        <end position="199"/>
    </location>
</feature>
<name>C4KCH4_THASP</name>
<dbReference type="Pfam" id="PF04932">
    <property type="entry name" value="Wzy_C"/>
    <property type="match status" value="1"/>
</dbReference>
<evidence type="ECO:0000256" key="5">
    <source>
        <dbReference type="SAM" id="MobiDB-lite"/>
    </source>
</evidence>
<feature type="domain" description="O-antigen ligase-related" evidence="7">
    <location>
        <begin position="189"/>
        <end position="347"/>
    </location>
</feature>